<sequence length="334" mass="39400">MLCLPTETILDIFKFLNYQQLCSIKQTNFYLHDFVNYFEGELAREELCEISIEDFDQYKQHPLTEAENLDFSLNDEQREEMWKNGIENPIALYLPNKDSNKNLVICLTKVFDSQTVLLLQLPSIIKNKEDIKIVYYYLNKLFNCSFKRGNFNKFIFNPELIKLLFGNAKNVYSQYYSLSFTDHNLENIFKFALNNLVGGTLTTYFRLSKDMKKSKDISFKILTNGGDNFKEVYLWFDNSPEGLEQYINAQMIYDYIVEYIATSRDCSKMVSVIALHYNLSFPSPKISGRATKIEIKQYENSTKTTYEIANIHIPKVRFLFCHGFFYVDIRRMKE</sequence>
<dbReference type="PROSITE" id="PS50181">
    <property type="entry name" value="FBOX"/>
    <property type="match status" value="1"/>
</dbReference>
<proteinExistence type="predicted"/>
<accession>A0A914NCY4</accession>
<protein>
    <submittedName>
        <fullName evidence="3">F-box domain-containing protein</fullName>
    </submittedName>
</protein>
<evidence type="ECO:0000259" key="1">
    <source>
        <dbReference type="PROSITE" id="PS50181"/>
    </source>
</evidence>
<dbReference type="InterPro" id="IPR036047">
    <property type="entry name" value="F-box-like_dom_sf"/>
</dbReference>
<name>A0A914NCY4_MELIC</name>
<reference evidence="3" key="1">
    <citation type="submission" date="2022-11" db="UniProtKB">
        <authorList>
            <consortium name="WormBaseParasite"/>
        </authorList>
    </citation>
    <scope>IDENTIFICATION</scope>
</reference>
<evidence type="ECO:0000313" key="3">
    <source>
        <dbReference type="WBParaSite" id="Minc3s04388g36177"/>
    </source>
</evidence>
<organism evidence="2 3">
    <name type="scientific">Meloidogyne incognita</name>
    <name type="common">Southern root-knot nematode worm</name>
    <name type="synonym">Oxyuris incognita</name>
    <dbReference type="NCBI Taxonomy" id="6306"/>
    <lineage>
        <taxon>Eukaryota</taxon>
        <taxon>Metazoa</taxon>
        <taxon>Ecdysozoa</taxon>
        <taxon>Nematoda</taxon>
        <taxon>Chromadorea</taxon>
        <taxon>Rhabditida</taxon>
        <taxon>Tylenchina</taxon>
        <taxon>Tylenchomorpha</taxon>
        <taxon>Tylenchoidea</taxon>
        <taxon>Meloidogynidae</taxon>
        <taxon>Meloidogyninae</taxon>
        <taxon>Meloidogyne</taxon>
        <taxon>Meloidogyne incognita group</taxon>
    </lineage>
</organism>
<dbReference type="AlphaFoldDB" id="A0A914NCY4"/>
<dbReference type="InterPro" id="IPR001810">
    <property type="entry name" value="F-box_dom"/>
</dbReference>
<dbReference type="SUPFAM" id="SSF81383">
    <property type="entry name" value="F-box domain"/>
    <property type="match status" value="1"/>
</dbReference>
<dbReference type="Proteomes" id="UP000887563">
    <property type="component" value="Unplaced"/>
</dbReference>
<feature type="domain" description="F-box" evidence="1">
    <location>
        <begin position="1"/>
        <end position="46"/>
    </location>
</feature>
<keyword evidence="2" id="KW-1185">Reference proteome</keyword>
<dbReference type="WBParaSite" id="Minc3s04388g36177">
    <property type="protein sequence ID" value="Minc3s04388g36177"/>
    <property type="gene ID" value="Minc3s04388g36177"/>
</dbReference>
<evidence type="ECO:0000313" key="2">
    <source>
        <dbReference type="Proteomes" id="UP000887563"/>
    </source>
</evidence>